<protein>
    <recommendedName>
        <fullName evidence="2">WW domain-containing protein</fullName>
    </recommendedName>
</protein>
<evidence type="ECO:0000313" key="4">
    <source>
        <dbReference type="Proteomes" id="UP000800041"/>
    </source>
</evidence>
<keyword evidence="4" id="KW-1185">Reference proteome</keyword>
<dbReference type="EMBL" id="ML977140">
    <property type="protein sequence ID" value="KAF1991268.1"/>
    <property type="molecule type" value="Genomic_DNA"/>
</dbReference>
<feature type="domain" description="WW" evidence="2">
    <location>
        <begin position="127"/>
        <end position="161"/>
    </location>
</feature>
<feature type="region of interest" description="Disordered" evidence="1">
    <location>
        <begin position="1"/>
        <end position="129"/>
    </location>
</feature>
<dbReference type="PROSITE" id="PS50020">
    <property type="entry name" value="WW_DOMAIN_2"/>
    <property type="match status" value="1"/>
</dbReference>
<organism evidence="3 4">
    <name type="scientific">Aulographum hederae CBS 113979</name>
    <dbReference type="NCBI Taxonomy" id="1176131"/>
    <lineage>
        <taxon>Eukaryota</taxon>
        <taxon>Fungi</taxon>
        <taxon>Dikarya</taxon>
        <taxon>Ascomycota</taxon>
        <taxon>Pezizomycotina</taxon>
        <taxon>Dothideomycetes</taxon>
        <taxon>Pleosporomycetidae</taxon>
        <taxon>Aulographales</taxon>
        <taxon>Aulographaceae</taxon>
    </lineage>
</organism>
<evidence type="ECO:0000256" key="1">
    <source>
        <dbReference type="SAM" id="MobiDB-lite"/>
    </source>
</evidence>
<feature type="compositionally biased region" description="Low complexity" evidence="1">
    <location>
        <begin position="194"/>
        <end position="204"/>
    </location>
</feature>
<feature type="region of interest" description="Disordered" evidence="1">
    <location>
        <begin position="303"/>
        <end position="345"/>
    </location>
</feature>
<proteinExistence type="predicted"/>
<feature type="compositionally biased region" description="Basic residues" evidence="1">
    <location>
        <begin position="323"/>
        <end position="333"/>
    </location>
</feature>
<dbReference type="InterPro" id="IPR001202">
    <property type="entry name" value="WW_dom"/>
</dbReference>
<name>A0A6G1HEA6_9PEZI</name>
<gene>
    <name evidence="3" type="ORF">K402DRAFT_174252</name>
</gene>
<dbReference type="Proteomes" id="UP000800041">
    <property type="component" value="Unassembled WGS sequence"/>
</dbReference>
<dbReference type="AlphaFoldDB" id="A0A6G1HEA6"/>
<sequence length="345" mass="37180">MRPTQQQRPLHGAEHLHSQVIHGRGQGEAGDHLDPAHRGAVTHASSTSPVDPPLSSDAPVISTETAPDAAAAANPPLPTENPPTEVSPVVGAAQHAPPLPAEIPPTREQSLLSAGASPSNRVSSIDGENDDGWYPVWSAEHAQFYFMNRFHSGSQWENPRVPVASGAPAMPPPPGLGAYDPNDRGPSTHAGAPGTSSSTYGSSSPQDRTRVAGGYDPRIHGNYDPNADYAIRAQQEAEAQEQQVQYPPGMTNVDPSAYAVTGYFNRFTGKFQDPNNRNPENYNDENKSNRQLNAFFDAHAAANSHDGRSLKAERAAQRVSKKDLKKFKAKAKAKKEEKQKAWLRD</sequence>
<reference evidence="3" key="1">
    <citation type="journal article" date="2020" name="Stud. Mycol.">
        <title>101 Dothideomycetes genomes: a test case for predicting lifestyles and emergence of pathogens.</title>
        <authorList>
            <person name="Haridas S."/>
            <person name="Albert R."/>
            <person name="Binder M."/>
            <person name="Bloem J."/>
            <person name="Labutti K."/>
            <person name="Salamov A."/>
            <person name="Andreopoulos B."/>
            <person name="Baker S."/>
            <person name="Barry K."/>
            <person name="Bills G."/>
            <person name="Bluhm B."/>
            <person name="Cannon C."/>
            <person name="Castanera R."/>
            <person name="Culley D."/>
            <person name="Daum C."/>
            <person name="Ezra D."/>
            <person name="Gonzalez J."/>
            <person name="Henrissat B."/>
            <person name="Kuo A."/>
            <person name="Liang C."/>
            <person name="Lipzen A."/>
            <person name="Lutzoni F."/>
            <person name="Magnuson J."/>
            <person name="Mondo S."/>
            <person name="Nolan M."/>
            <person name="Ohm R."/>
            <person name="Pangilinan J."/>
            <person name="Park H.-J."/>
            <person name="Ramirez L."/>
            <person name="Alfaro M."/>
            <person name="Sun H."/>
            <person name="Tritt A."/>
            <person name="Yoshinaga Y."/>
            <person name="Zwiers L.-H."/>
            <person name="Turgeon B."/>
            <person name="Goodwin S."/>
            <person name="Spatafora J."/>
            <person name="Crous P."/>
            <person name="Grigoriev I."/>
        </authorList>
    </citation>
    <scope>NUCLEOTIDE SEQUENCE</scope>
    <source>
        <strain evidence="3">CBS 113979</strain>
    </source>
</reference>
<dbReference type="Gene3D" id="2.20.70.10">
    <property type="match status" value="1"/>
</dbReference>
<dbReference type="PROSITE" id="PS01159">
    <property type="entry name" value="WW_DOMAIN_1"/>
    <property type="match status" value="1"/>
</dbReference>
<dbReference type="OrthoDB" id="2444812at2759"/>
<feature type="compositionally biased region" description="Basic and acidic residues" evidence="1">
    <location>
        <begin position="334"/>
        <end position="345"/>
    </location>
</feature>
<feature type="compositionally biased region" description="Basic and acidic residues" evidence="1">
    <location>
        <begin position="305"/>
        <end position="322"/>
    </location>
</feature>
<accession>A0A6G1HEA6</accession>
<evidence type="ECO:0000259" key="2">
    <source>
        <dbReference type="PROSITE" id="PS50020"/>
    </source>
</evidence>
<feature type="compositionally biased region" description="Low complexity" evidence="1">
    <location>
        <begin position="63"/>
        <end position="74"/>
    </location>
</feature>
<evidence type="ECO:0000313" key="3">
    <source>
        <dbReference type="EMBL" id="KAF1991268.1"/>
    </source>
</evidence>
<feature type="compositionally biased region" description="Polar residues" evidence="1">
    <location>
        <begin position="107"/>
        <end position="123"/>
    </location>
</feature>
<feature type="region of interest" description="Disordered" evidence="1">
    <location>
        <begin position="161"/>
        <end position="225"/>
    </location>
</feature>